<keyword evidence="5" id="KW-0539">Nucleus</keyword>
<comment type="caution">
    <text evidence="8">The sequence shown here is derived from an EMBL/GenBank/DDBJ whole genome shotgun (WGS) entry which is preliminary data.</text>
</comment>
<dbReference type="PROSITE" id="PS51721">
    <property type="entry name" value="G_CP"/>
    <property type="match status" value="1"/>
</dbReference>
<evidence type="ECO:0000259" key="7">
    <source>
        <dbReference type="PROSITE" id="PS51721"/>
    </source>
</evidence>
<evidence type="ECO:0000256" key="1">
    <source>
        <dbReference type="ARBA" id="ARBA00004604"/>
    </source>
</evidence>
<dbReference type="CDD" id="cd04178">
    <property type="entry name" value="Nucleostemin_like"/>
    <property type="match status" value="1"/>
</dbReference>
<reference evidence="8 9" key="1">
    <citation type="journal article" date="2015" name="Genome Biol. Evol.">
        <title>Comparative Genomics of a Bacterivorous Green Alga Reveals Evolutionary Causalities and Consequences of Phago-Mixotrophic Mode of Nutrition.</title>
        <authorList>
            <person name="Burns J.A."/>
            <person name="Paasch A."/>
            <person name="Narechania A."/>
            <person name="Kim E."/>
        </authorList>
    </citation>
    <scope>NUCLEOTIDE SEQUENCE [LARGE SCALE GENOMIC DNA]</scope>
    <source>
        <strain evidence="8 9">PLY_AMNH</strain>
    </source>
</reference>
<dbReference type="GO" id="GO:0005525">
    <property type="term" value="F:GTP binding"/>
    <property type="evidence" value="ECO:0007669"/>
    <property type="project" value="UniProtKB-KW"/>
</dbReference>
<feature type="region of interest" description="Disordered" evidence="6">
    <location>
        <begin position="1"/>
        <end position="60"/>
    </location>
</feature>
<accession>A0AAE0FJF1</accession>
<dbReference type="Gene3D" id="3.40.50.300">
    <property type="entry name" value="P-loop containing nucleotide triphosphate hydrolases"/>
    <property type="match status" value="1"/>
</dbReference>
<dbReference type="PANTHER" id="PTHR11089">
    <property type="entry name" value="GTP-BINDING PROTEIN-RELATED"/>
    <property type="match status" value="1"/>
</dbReference>
<proteinExistence type="predicted"/>
<dbReference type="InterPro" id="IPR030378">
    <property type="entry name" value="G_CP_dom"/>
</dbReference>
<dbReference type="InterPro" id="IPR027417">
    <property type="entry name" value="P-loop_NTPase"/>
</dbReference>
<protein>
    <recommendedName>
        <fullName evidence="7">CP-type G domain-containing protein</fullName>
    </recommendedName>
</protein>
<dbReference type="SUPFAM" id="SSF52540">
    <property type="entry name" value="P-loop containing nucleoside triphosphate hydrolases"/>
    <property type="match status" value="1"/>
</dbReference>
<dbReference type="Pfam" id="PF01926">
    <property type="entry name" value="MMR_HSR1"/>
    <property type="match status" value="1"/>
</dbReference>
<dbReference type="EMBL" id="LGRX02017310">
    <property type="protein sequence ID" value="KAK3260932.1"/>
    <property type="molecule type" value="Genomic_DNA"/>
</dbReference>
<evidence type="ECO:0000256" key="3">
    <source>
        <dbReference type="ARBA" id="ARBA00023054"/>
    </source>
</evidence>
<evidence type="ECO:0000256" key="6">
    <source>
        <dbReference type="SAM" id="MobiDB-lite"/>
    </source>
</evidence>
<organism evidence="8 9">
    <name type="scientific">Cymbomonas tetramitiformis</name>
    <dbReference type="NCBI Taxonomy" id="36881"/>
    <lineage>
        <taxon>Eukaryota</taxon>
        <taxon>Viridiplantae</taxon>
        <taxon>Chlorophyta</taxon>
        <taxon>Pyramimonadophyceae</taxon>
        <taxon>Pyramimonadales</taxon>
        <taxon>Pyramimonadaceae</taxon>
        <taxon>Cymbomonas</taxon>
    </lineage>
</organism>
<dbReference type="FunFam" id="3.40.50.300:FF:000571">
    <property type="entry name" value="Guanine nucleotide-binding protein-like NSN1"/>
    <property type="match status" value="1"/>
</dbReference>
<keyword evidence="3" id="KW-0175">Coiled coil</keyword>
<feature type="domain" description="CP-type G" evidence="7">
    <location>
        <begin position="168"/>
        <end position="377"/>
    </location>
</feature>
<dbReference type="InterPro" id="IPR050755">
    <property type="entry name" value="TRAFAC_YlqF/YawG_RiboMat"/>
</dbReference>
<evidence type="ECO:0000256" key="4">
    <source>
        <dbReference type="ARBA" id="ARBA00023134"/>
    </source>
</evidence>
<dbReference type="GO" id="GO:0005730">
    <property type="term" value="C:nucleolus"/>
    <property type="evidence" value="ECO:0007669"/>
    <property type="project" value="UniProtKB-SubCell"/>
</dbReference>
<keyword evidence="4" id="KW-0342">GTP-binding</keyword>
<feature type="compositionally biased region" description="Low complexity" evidence="6">
    <location>
        <begin position="43"/>
        <end position="60"/>
    </location>
</feature>
<dbReference type="PANTHER" id="PTHR11089:SF30">
    <property type="entry name" value="GUANINE NUCLEOTIDE-BINDING PROTEIN-LIKE 3 HOMOLOG"/>
    <property type="match status" value="1"/>
</dbReference>
<feature type="compositionally biased region" description="Basic residues" evidence="6">
    <location>
        <begin position="10"/>
        <end position="33"/>
    </location>
</feature>
<comment type="subcellular location">
    <subcellularLocation>
        <location evidence="1">Nucleus</location>
        <location evidence="1">Nucleolus</location>
    </subcellularLocation>
</comment>
<sequence>MPNKAAKGASRSKKVTPKAKTRVLRKGLHKKLNHNKDVKAKMNNRGNAASTAASGSTGRANFRQQVLETLQREAAQENLKVMQSARGGSSATEEGMQDMLEEPCIVPVEQQSQPALQVKTPKRKTEAPKTLEAVQAVAQRRHADFTGKAEASLGLTAAGDAADPDGSRRAFYKVFTNVVQNSDVVLHVLDARDPLGCRCVDVERYVLQRNPNAKIVLLLNKIDLVPRENVQAWLKYLREEAPTVAFKCATAKGAQHTSQKSVNQKMSKSNIQDVGGNASLGADTLLQLLKNYARNRGIKTAITVGVIGFPNVGKSSLINSLMRTRTVATGATPGLTRQAQVRKAAAWKNYWTAVTNGAASLGGLRAAACDTAGLGGLRAAACDTAGLGGLARSRV</sequence>
<dbReference type="Proteomes" id="UP001190700">
    <property type="component" value="Unassembled WGS sequence"/>
</dbReference>
<name>A0AAE0FJF1_9CHLO</name>
<dbReference type="InterPro" id="IPR006073">
    <property type="entry name" value="GTP-bd"/>
</dbReference>
<evidence type="ECO:0000313" key="8">
    <source>
        <dbReference type="EMBL" id="KAK3260932.1"/>
    </source>
</evidence>
<keyword evidence="2" id="KW-0547">Nucleotide-binding</keyword>
<keyword evidence="9" id="KW-1185">Reference proteome</keyword>
<evidence type="ECO:0000256" key="5">
    <source>
        <dbReference type="ARBA" id="ARBA00023242"/>
    </source>
</evidence>
<evidence type="ECO:0000313" key="9">
    <source>
        <dbReference type="Proteomes" id="UP001190700"/>
    </source>
</evidence>
<dbReference type="AlphaFoldDB" id="A0AAE0FJF1"/>
<gene>
    <name evidence="8" type="ORF">CYMTET_30136</name>
</gene>
<evidence type="ECO:0000256" key="2">
    <source>
        <dbReference type="ARBA" id="ARBA00022741"/>
    </source>
</evidence>